<evidence type="ECO:0000313" key="3">
    <source>
        <dbReference type="Proteomes" id="UP000320851"/>
    </source>
</evidence>
<feature type="transmembrane region" description="Helical" evidence="1">
    <location>
        <begin position="39"/>
        <end position="59"/>
    </location>
</feature>
<keyword evidence="1" id="KW-0472">Membrane</keyword>
<feature type="transmembrane region" description="Helical" evidence="1">
    <location>
        <begin position="287"/>
        <end position="305"/>
    </location>
</feature>
<sequence length="415" mass="45583">MQGSEIEKNADIFKFISDLFIAPSKNLAWDLAENMNNLFRTQLSLNIILSILFMIWAYRRIKEGDMFEFKTAMGVVVFVAFLMFLNFGINNSKVYMTKFYDFLTIPANALGKLVFDTIDKVVIANGNSGISTTLGTLVNKTYYTITQLYNAVFHDLGWRSFFALFPSLVVFILLILAQSLFLALVMIIVLLVSVEIFIWLSLGIMVLPLGLFPQTKGMLFSYLKKLISLTFYQPCMTLVAFFNLQALQLITIRIPSQDEIRQGFFGDAHKMIDKDPSNLASAGFTDIIGYFFVLILISVICFYLVKRVPDFINNIFGTSGGMGAVTEMMQKIGMTIGGAVVGGSMVMVANQAKQAYQSAGGGLAGLQAGARAMFGAGLSGGITTMANAKGAKAGVRHFVASVKSGFGLDNDRNNK</sequence>
<protein>
    <submittedName>
        <fullName evidence="2">Conjugal transfer protein TrbL</fullName>
    </submittedName>
</protein>
<name>A0A518YGC8_HELPX</name>
<gene>
    <name evidence="2" type="ORF">CV728_06385</name>
</gene>
<reference evidence="2 3" key="1">
    <citation type="journal article" date="2019" name="Sci. Rep.">
        <title>Evolutionary mechanism leading to the multi-cagA genotype in Helicobacter pylori.</title>
        <authorList>
            <person name="Su H."/>
            <person name="Tissera K."/>
            <person name="Jang S."/>
            <person name="Choi Y.H."/>
            <person name="Kim A."/>
            <person name="Cho Y.J."/>
            <person name="Li M."/>
            <person name="Gunawardhana N."/>
            <person name="Merrell D.S."/>
            <person name="Ge L."/>
            <person name="Cha J.H."/>
        </authorList>
    </citation>
    <scope>NUCLEOTIDE SEQUENCE [LARGE SCALE GENOMIC DNA]</scope>
    <source>
        <strain evidence="2 3">B140</strain>
    </source>
</reference>
<dbReference type="AlphaFoldDB" id="A0A518YGC8"/>
<dbReference type="EMBL" id="CP024948">
    <property type="protein sequence ID" value="QDY61111.1"/>
    <property type="molecule type" value="Genomic_DNA"/>
</dbReference>
<dbReference type="Proteomes" id="UP000320851">
    <property type="component" value="Chromosome"/>
</dbReference>
<organism evidence="2 3">
    <name type="scientific">Helicobacter pylori</name>
    <name type="common">Campylobacter pylori</name>
    <dbReference type="NCBI Taxonomy" id="210"/>
    <lineage>
        <taxon>Bacteria</taxon>
        <taxon>Pseudomonadati</taxon>
        <taxon>Campylobacterota</taxon>
        <taxon>Epsilonproteobacteria</taxon>
        <taxon>Campylobacterales</taxon>
        <taxon>Helicobacteraceae</taxon>
        <taxon>Helicobacter</taxon>
    </lineage>
</organism>
<evidence type="ECO:0000256" key="1">
    <source>
        <dbReference type="SAM" id="Phobius"/>
    </source>
</evidence>
<accession>A0A518YGC8</accession>
<keyword evidence="1" id="KW-1133">Transmembrane helix</keyword>
<keyword evidence="1" id="KW-0812">Transmembrane</keyword>
<dbReference type="RefSeq" id="WP_145817784.1">
    <property type="nucleotide sequence ID" value="NZ_CP024948.1"/>
</dbReference>
<proteinExistence type="predicted"/>
<feature type="transmembrane region" description="Helical" evidence="1">
    <location>
        <begin position="71"/>
        <end position="89"/>
    </location>
</feature>
<feature type="transmembrane region" description="Helical" evidence="1">
    <location>
        <begin position="231"/>
        <end position="252"/>
    </location>
</feature>
<feature type="transmembrane region" description="Helical" evidence="1">
    <location>
        <begin position="184"/>
        <end position="211"/>
    </location>
</feature>
<evidence type="ECO:0000313" key="2">
    <source>
        <dbReference type="EMBL" id="QDY61111.1"/>
    </source>
</evidence>